<feature type="binding site" evidence="10">
    <location>
        <position position="78"/>
    </location>
    <ligand>
        <name>substrate</name>
    </ligand>
</feature>
<dbReference type="KEGG" id="tcm:HL41_02670"/>
<reference evidence="12 13" key="1">
    <citation type="journal article" date="2015" name="Genome Announc.">
        <title>Genome Sequence of a Sulfate-Reducing Thermophilic Bacterium, Thermodesulfobacterium commune DSM 2178T (Phylum Thermodesulfobacteria).</title>
        <authorList>
            <person name="Bhatnagar S."/>
            <person name="Badger J.H."/>
            <person name="Madupu R."/>
            <person name="Khouri H.M."/>
            <person name="O'Connor E.M."/>
            <person name="Robb F.T."/>
            <person name="Ward N.L."/>
            <person name="Eisen J.A."/>
        </authorList>
    </citation>
    <scope>NUCLEOTIDE SEQUENCE [LARGE SCALE GENOMIC DNA]</scope>
    <source>
        <strain evidence="12 13">DSM 2178</strain>
    </source>
</reference>
<organism evidence="12 13">
    <name type="scientific">Thermodesulfobacterium commune DSM 2178</name>
    <dbReference type="NCBI Taxonomy" id="289377"/>
    <lineage>
        <taxon>Bacteria</taxon>
        <taxon>Pseudomonadati</taxon>
        <taxon>Thermodesulfobacteriota</taxon>
        <taxon>Thermodesulfobacteria</taxon>
        <taxon>Thermodesulfobacteriales</taxon>
        <taxon>Thermodesulfobacteriaceae</taxon>
        <taxon>Thermodesulfobacterium</taxon>
    </lineage>
</organism>
<evidence type="ECO:0000256" key="3">
    <source>
        <dbReference type="ARBA" id="ARBA00022723"/>
    </source>
</evidence>
<dbReference type="OrthoDB" id="9807456at2"/>
<name>A0A075WR50_9BACT</name>
<feature type="binding site" evidence="10">
    <location>
        <begin position="190"/>
        <end position="191"/>
    </location>
    <ligand>
        <name>substrate</name>
    </ligand>
</feature>
<comment type="function">
    <text evidence="10">Pyrophosphatase that catalyzes the hydrolysis of nucleoside triphosphates to their monophosphate derivatives, with a high preference for the non-canonical purine nucleotides XTP (xanthosine triphosphate), dITP (deoxyinosine triphosphate) and ITP. Seems to function as a house-cleaning enzyme that removes non-canonical purine nucleotides from the nucleotide pool, thus preventing their incorporation into DNA/RNA and avoiding chromosomal lesions.</text>
</comment>
<dbReference type="FunFam" id="3.90.950.10:FF:000001">
    <property type="entry name" value="dITP/XTP pyrophosphatase"/>
    <property type="match status" value="1"/>
</dbReference>
<comment type="catalytic activity">
    <reaction evidence="9 10">
        <text>XTP + H2O = XMP + diphosphate + H(+)</text>
        <dbReference type="Rhea" id="RHEA:28610"/>
        <dbReference type="ChEBI" id="CHEBI:15377"/>
        <dbReference type="ChEBI" id="CHEBI:15378"/>
        <dbReference type="ChEBI" id="CHEBI:33019"/>
        <dbReference type="ChEBI" id="CHEBI:57464"/>
        <dbReference type="ChEBI" id="CHEBI:61314"/>
        <dbReference type="EC" id="3.6.1.66"/>
    </reaction>
</comment>
<evidence type="ECO:0000256" key="9">
    <source>
        <dbReference type="ARBA" id="ARBA00052017"/>
    </source>
</evidence>
<dbReference type="eggNOG" id="COG0127">
    <property type="taxonomic scope" value="Bacteria"/>
</dbReference>
<dbReference type="GO" id="GO:0035870">
    <property type="term" value="F:dITP diphosphatase activity"/>
    <property type="evidence" value="ECO:0007669"/>
    <property type="project" value="UniProtKB-UniRule"/>
</dbReference>
<dbReference type="SUPFAM" id="SSF52972">
    <property type="entry name" value="ITPase-like"/>
    <property type="match status" value="1"/>
</dbReference>
<feature type="binding site" evidence="10">
    <location>
        <begin position="160"/>
        <end position="163"/>
    </location>
    <ligand>
        <name>substrate</name>
    </ligand>
</feature>
<evidence type="ECO:0000256" key="1">
    <source>
        <dbReference type="ARBA" id="ARBA00008023"/>
    </source>
</evidence>
<dbReference type="Proteomes" id="UP000028481">
    <property type="component" value="Chromosome"/>
</dbReference>
<dbReference type="InterPro" id="IPR029001">
    <property type="entry name" value="ITPase-like_fam"/>
</dbReference>
<comment type="subunit">
    <text evidence="2 10">Homodimer.</text>
</comment>
<dbReference type="GO" id="GO:0000166">
    <property type="term" value="F:nucleotide binding"/>
    <property type="evidence" value="ECO:0007669"/>
    <property type="project" value="UniProtKB-KW"/>
</dbReference>
<feature type="binding site" evidence="10">
    <location>
        <position position="185"/>
    </location>
    <ligand>
        <name>substrate</name>
    </ligand>
</feature>
<protein>
    <recommendedName>
        <fullName evidence="10">dITP/XTP pyrophosphatase</fullName>
        <ecNumber evidence="10">3.6.1.66</ecNumber>
    </recommendedName>
    <alternativeName>
        <fullName evidence="10">Non-canonical purine NTP pyrophosphatase</fullName>
    </alternativeName>
    <alternativeName>
        <fullName evidence="10">Non-standard purine NTP pyrophosphatase</fullName>
    </alternativeName>
    <alternativeName>
        <fullName evidence="10">Nucleoside-triphosphate diphosphatase</fullName>
    </alternativeName>
    <alternativeName>
        <fullName evidence="10">Nucleoside-triphosphate pyrophosphatase</fullName>
        <shortName evidence="10">NTPase</shortName>
    </alternativeName>
</protein>
<sequence length="215" mass="24138">MSQKIILVIATSNLGKVREIEKALEDLKSEINLEVKSLKDFSEITPPEETGKTFLENALIKAKYYAEKTGCLCLADDSGLEVDALNGAPGVYSSRYAGEDANDEKNNQKLLQELADVPPEKRTARFKCVLVLYHPCGKYLVSEGVWEGRIGFKPKGSYGFGYDPIFLVPEYQFQKTAAELPSEEKNRLSHRGKAIQNLKKQLLSFLKDLERCQNN</sequence>
<feature type="binding site" evidence="10">
    <location>
        <begin position="11"/>
        <end position="16"/>
    </location>
    <ligand>
        <name>substrate</name>
    </ligand>
</feature>
<dbReference type="GO" id="GO:0017111">
    <property type="term" value="F:ribonucleoside triphosphate phosphatase activity"/>
    <property type="evidence" value="ECO:0007669"/>
    <property type="project" value="InterPro"/>
</dbReference>
<accession>A0A075WR50</accession>
<evidence type="ECO:0000256" key="4">
    <source>
        <dbReference type="ARBA" id="ARBA00022741"/>
    </source>
</evidence>
<keyword evidence="6 10" id="KW-0460">Magnesium</keyword>
<dbReference type="PaxDb" id="289377-HL41_02670"/>
<dbReference type="InterPro" id="IPR002637">
    <property type="entry name" value="RdgB/HAM1"/>
</dbReference>
<comment type="cofactor">
    <cofactor evidence="10">
        <name>Mg(2+)</name>
        <dbReference type="ChEBI" id="CHEBI:18420"/>
    </cofactor>
    <text evidence="10">Binds 1 Mg(2+) ion per subunit.</text>
</comment>
<feature type="active site" description="Proton acceptor" evidence="10">
    <location>
        <position position="77"/>
    </location>
</feature>
<evidence type="ECO:0000313" key="12">
    <source>
        <dbReference type="EMBL" id="AIH03784.1"/>
    </source>
</evidence>
<keyword evidence="7 10" id="KW-0546">Nucleotide metabolism</keyword>
<dbReference type="GO" id="GO:0036222">
    <property type="term" value="F:XTP diphosphatase activity"/>
    <property type="evidence" value="ECO:0007669"/>
    <property type="project" value="UniProtKB-UniRule"/>
</dbReference>
<comment type="catalytic activity">
    <reaction evidence="8 10">
        <text>dITP + H2O = dIMP + diphosphate + H(+)</text>
        <dbReference type="Rhea" id="RHEA:28342"/>
        <dbReference type="ChEBI" id="CHEBI:15377"/>
        <dbReference type="ChEBI" id="CHEBI:15378"/>
        <dbReference type="ChEBI" id="CHEBI:33019"/>
        <dbReference type="ChEBI" id="CHEBI:61194"/>
        <dbReference type="ChEBI" id="CHEBI:61382"/>
        <dbReference type="EC" id="3.6.1.66"/>
    </reaction>
</comment>
<dbReference type="CDD" id="cd00515">
    <property type="entry name" value="HAM1"/>
    <property type="match status" value="1"/>
</dbReference>
<evidence type="ECO:0000256" key="6">
    <source>
        <dbReference type="ARBA" id="ARBA00022842"/>
    </source>
</evidence>
<dbReference type="AlphaFoldDB" id="A0A075WR50"/>
<dbReference type="HOGENOM" id="CLU_082080_0_2_0"/>
<dbReference type="STRING" id="289377.HL41_02670"/>
<dbReference type="NCBIfam" id="NF011397">
    <property type="entry name" value="PRK14822.1"/>
    <property type="match status" value="1"/>
</dbReference>
<keyword evidence="13" id="KW-1185">Reference proteome</keyword>
<dbReference type="GO" id="GO:0046872">
    <property type="term" value="F:metal ion binding"/>
    <property type="evidence" value="ECO:0007669"/>
    <property type="project" value="UniProtKB-KW"/>
</dbReference>
<dbReference type="EMBL" id="CP008796">
    <property type="protein sequence ID" value="AIH03784.1"/>
    <property type="molecule type" value="Genomic_DNA"/>
</dbReference>
<feature type="binding site" evidence="10">
    <location>
        <position position="77"/>
    </location>
    <ligand>
        <name>Mg(2+)</name>
        <dbReference type="ChEBI" id="CHEBI:18420"/>
    </ligand>
</feature>
<dbReference type="NCBIfam" id="TIGR00042">
    <property type="entry name" value="RdgB/HAM1 family non-canonical purine NTP pyrophosphatase"/>
    <property type="match status" value="1"/>
</dbReference>
<proteinExistence type="inferred from homology"/>
<evidence type="ECO:0000256" key="2">
    <source>
        <dbReference type="ARBA" id="ARBA00011738"/>
    </source>
</evidence>
<dbReference type="Gene3D" id="3.90.950.10">
    <property type="match status" value="1"/>
</dbReference>
<dbReference type="EC" id="3.6.1.66" evidence="10"/>
<dbReference type="Pfam" id="PF01725">
    <property type="entry name" value="Ham1p_like"/>
    <property type="match status" value="1"/>
</dbReference>
<evidence type="ECO:0000256" key="11">
    <source>
        <dbReference type="RuleBase" id="RU003781"/>
    </source>
</evidence>
<evidence type="ECO:0000256" key="5">
    <source>
        <dbReference type="ARBA" id="ARBA00022801"/>
    </source>
</evidence>
<dbReference type="GO" id="GO:0036220">
    <property type="term" value="F:ITP diphosphatase activity"/>
    <property type="evidence" value="ECO:0007669"/>
    <property type="project" value="UniProtKB-UniRule"/>
</dbReference>
<evidence type="ECO:0000313" key="13">
    <source>
        <dbReference type="Proteomes" id="UP000028481"/>
    </source>
</evidence>
<dbReference type="GO" id="GO:0005829">
    <property type="term" value="C:cytosol"/>
    <property type="evidence" value="ECO:0007669"/>
    <property type="project" value="TreeGrafter"/>
</dbReference>
<keyword evidence="3 10" id="KW-0479">Metal-binding</keyword>
<comment type="catalytic activity">
    <reaction evidence="10">
        <text>ITP + H2O = IMP + diphosphate + H(+)</text>
        <dbReference type="Rhea" id="RHEA:29399"/>
        <dbReference type="ChEBI" id="CHEBI:15377"/>
        <dbReference type="ChEBI" id="CHEBI:15378"/>
        <dbReference type="ChEBI" id="CHEBI:33019"/>
        <dbReference type="ChEBI" id="CHEBI:58053"/>
        <dbReference type="ChEBI" id="CHEBI:61402"/>
        <dbReference type="EC" id="3.6.1.66"/>
    </reaction>
</comment>
<dbReference type="RefSeq" id="WP_038061181.1">
    <property type="nucleotide sequence ID" value="NZ_CP008796.1"/>
</dbReference>
<comment type="similarity">
    <text evidence="1 10 11">Belongs to the HAM1 NTPase family.</text>
</comment>
<evidence type="ECO:0000256" key="8">
    <source>
        <dbReference type="ARBA" id="ARBA00051875"/>
    </source>
</evidence>
<dbReference type="GO" id="GO:0009146">
    <property type="term" value="P:purine nucleoside triphosphate catabolic process"/>
    <property type="evidence" value="ECO:0007669"/>
    <property type="project" value="UniProtKB-UniRule"/>
</dbReference>
<gene>
    <name evidence="12" type="ORF">HL41_02670</name>
</gene>
<keyword evidence="4 10" id="KW-0547">Nucleotide-binding</keyword>
<evidence type="ECO:0000256" key="10">
    <source>
        <dbReference type="HAMAP-Rule" id="MF_01405"/>
    </source>
</evidence>
<keyword evidence="5 10" id="KW-0378">Hydrolase</keyword>
<feature type="binding site" evidence="10">
    <location>
        <position position="48"/>
    </location>
    <ligand>
        <name>Mg(2+)</name>
        <dbReference type="ChEBI" id="CHEBI:18420"/>
    </ligand>
</feature>
<dbReference type="InterPro" id="IPR020922">
    <property type="entry name" value="dITP/XTP_pyrophosphatase"/>
</dbReference>
<dbReference type="PANTHER" id="PTHR11067:SF9">
    <property type="entry name" value="INOSINE TRIPHOSPHATE PYROPHOSPHATASE"/>
    <property type="match status" value="1"/>
</dbReference>
<evidence type="ECO:0000256" key="7">
    <source>
        <dbReference type="ARBA" id="ARBA00023080"/>
    </source>
</evidence>
<dbReference type="PANTHER" id="PTHR11067">
    <property type="entry name" value="INOSINE TRIPHOSPHATE PYROPHOSPHATASE/HAM1 PROTEIN"/>
    <property type="match status" value="1"/>
</dbReference>
<dbReference type="HAMAP" id="MF_01405">
    <property type="entry name" value="Non_canon_purine_NTPase"/>
    <property type="match status" value="1"/>
</dbReference>
<dbReference type="GO" id="GO:0009117">
    <property type="term" value="P:nucleotide metabolic process"/>
    <property type="evidence" value="ECO:0007669"/>
    <property type="project" value="UniProtKB-KW"/>
</dbReference>